<dbReference type="Proteomes" id="UP000010716">
    <property type="component" value="Unassembled WGS sequence"/>
</dbReference>
<comment type="catalytic activity">
    <reaction evidence="6">
        <text>N-terminal N-formyl-L-methionyl-[peptide] + H2O = N-terminal L-methionyl-[peptide] + formate</text>
        <dbReference type="Rhea" id="RHEA:24420"/>
        <dbReference type="Rhea" id="RHEA-COMP:10639"/>
        <dbReference type="Rhea" id="RHEA-COMP:10640"/>
        <dbReference type="ChEBI" id="CHEBI:15377"/>
        <dbReference type="ChEBI" id="CHEBI:15740"/>
        <dbReference type="ChEBI" id="CHEBI:49298"/>
        <dbReference type="ChEBI" id="CHEBI:64731"/>
        <dbReference type="EC" id="3.5.1.88"/>
    </reaction>
</comment>
<dbReference type="GO" id="GO:0042586">
    <property type="term" value="F:peptide deformylase activity"/>
    <property type="evidence" value="ECO:0007669"/>
    <property type="project" value="UniProtKB-UniRule"/>
</dbReference>
<protein>
    <recommendedName>
        <fullName evidence="6">Peptide deformylase</fullName>
        <shortName evidence="6">PDF</shortName>
        <ecNumber evidence="6">3.5.1.88</ecNumber>
    </recommendedName>
    <alternativeName>
        <fullName evidence="6">Polypeptide deformylase</fullName>
    </alternativeName>
</protein>
<dbReference type="EMBL" id="AFCE01000144">
    <property type="protein sequence ID" value="EGL82607.1"/>
    <property type="molecule type" value="Genomic_DNA"/>
</dbReference>
<proteinExistence type="inferred from homology"/>
<dbReference type="FunFam" id="3.90.45.10:FF:000005">
    <property type="entry name" value="Peptide deformylase"/>
    <property type="match status" value="1"/>
</dbReference>
<dbReference type="NCBIfam" id="TIGR00079">
    <property type="entry name" value="pept_deformyl"/>
    <property type="match status" value="1"/>
</dbReference>
<dbReference type="PRINTS" id="PR01576">
    <property type="entry name" value="PDEFORMYLASE"/>
</dbReference>
<dbReference type="NCBIfam" id="NF001159">
    <property type="entry name" value="PRK00150.1-3"/>
    <property type="match status" value="1"/>
</dbReference>
<comment type="function">
    <text evidence="6">Removes the formyl group from the N-terminal Met of newly synthesized proteins. Requires at least a dipeptide for an efficient rate of reaction. N-terminal L-methionine is a prerequisite for activity but the enzyme has broad specificity at other positions.</text>
</comment>
<feature type="active site" evidence="6">
    <location>
        <position position="133"/>
    </location>
</feature>
<keyword evidence="5 6" id="KW-0408">Iron</keyword>
<feature type="binding site" evidence="6">
    <location>
        <position position="90"/>
    </location>
    <ligand>
        <name>Fe cation</name>
        <dbReference type="ChEBI" id="CHEBI:24875"/>
    </ligand>
</feature>
<dbReference type="PANTHER" id="PTHR10458">
    <property type="entry name" value="PEPTIDE DEFORMYLASE"/>
    <property type="match status" value="1"/>
</dbReference>
<evidence type="ECO:0000256" key="2">
    <source>
        <dbReference type="ARBA" id="ARBA00022723"/>
    </source>
</evidence>
<dbReference type="EC" id="3.5.1.88" evidence="6"/>
<dbReference type="CDD" id="cd00487">
    <property type="entry name" value="Pep_deformylase"/>
    <property type="match status" value="1"/>
</dbReference>
<keyword evidence="10" id="KW-1185">Reference proteome</keyword>
<dbReference type="Proteomes" id="UP000825179">
    <property type="component" value="Chromosome"/>
</dbReference>
<evidence type="ECO:0000313" key="7">
    <source>
        <dbReference type="EMBL" id="EGL82607.1"/>
    </source>
</evidence>
<dbReference type="InterPro" id="IPR036821">
    <property type="entry name" value="Peptide_deformylase_sf"/>
</dbReference>
<dbReference type="GO" id="GO:0046872">
    <property type="term" value="F:metal ion binding"/>
    <property type="evidence" value="ECO:0007669"/>
    <property type="project" value="UniProtKB-KW"/>
</dbReference>
<dbReference type="GO" id="GO:0006412">
    <property type="term" value="P:translation"/>
    <property type="evidence" value="ECO:0007669"/>
    <property type="project" value="UniProtKB-UniRule"/>
</dbReference>
<evidence type="ECO:0000313" key="8">
    <source>
        <dbReference type="EMBL" id="QZT32799.1"/>
    </source>
</evidence>
<dbReference type="OrthoDB" id="9784988at2"/>
<evidence type="ECO:0000313" key="9">
    <source>
        <dbReference type="Proteomes" id="UP000010716"/>
    </source>
</evidence>
<dbReference type="HAMAP" id="MF_00163">
    <property type="entry name" value="Pep_deformylase"/>
    <property type="match status" value="1"/>
</dbReference>
<evidence type="ECO:0000256" key="5">
    <source>
        <dbReference type="ARBA" id="ARBA00023004"/>
    </source>
</evidence>
<dbReference type="KEGG" id="cthu:HUR95_10465"/>
<dbReference type="PANTHER" id="PTHR10458:SF22">
    <property type="entry name" value="PEPTIDE DEFORMYLASE"/>
    <property type="match status" value="1"/>
</dbReference>
<evidence type="ECO:0000256" key="4">
    <source>
        <dbReference type="ARBA" id="ARBA00022917"/>
    </source>
</evidence>
<reference evidence="7 9" key="1">
    <citation type="journal article" date="2011" name="J. Bacteriol.">
        <title>Draft genome sequence of the thermoalkaliphilic Caldalkalibacillus thermarum strain TA2.A1.</title>
        <authorList>
            <person name="Kalamorz F."/>
            <person name="Keis S."/>
            <person name="McMillan D.G."/>
            <person name="Olsson K."/>
            <person name="Stanton J.A."/>
            <person name="Stockwell P."/>
            <person name="Black M.A."/>
            <person name="Klingeman D.M."/>
            <person name="Land M.L."/>
            <person name="Han C.S."/>
            <person name="Martin S.L."/>
            <person name="Becher S.A."/>
            <person name="Peddie C.J."/>
            <person name="Morgan H.W."/>
            <person name="Matthies D."/>
            <person name="Preiss L."/>
            <person name="Meier T."/>
            <person name="Brown S.D."/>
            <person name="Cook G.M."/>
        </authorList>
    </citation>
    <scope>NUCLEOTIDE SEQUENCE [LARGE SCALE GENOMIC DNA]</scope>
    <source>
        <strain evidence="7 9">TA2.A1</strain>
    </source>
</reference>
<dbReference type="InterPro" id="IPR023635">
    <property type="entry name" value="Peptide_deformylase"/>
</dbReference>
<comment type="similarity">
    <text evidence="1 6">Belongs to the polypeptide deformylase family.</text>
</comment>
<evidence type="ECO:0000256" key="1">
    <source>
        <dbReference type="ARBA" id="ARBA00010759"/>
    </source>
</evidence>
<name>F5L7U8_CALTT</name>
<feature type="binding site" evidence="6">
    <location>
        <position position="132"/>
    </location>
    <ligand>
        <name>Fe cation</name>
        <dbReference type="ChEBI" id="CHEBI:24875"/>
    </ligand>
</feature>
<dbReference type="Pfam" id="PF01327">
    <property type="entry name" value="Pep_deformylase"/>
    <property type="match status" value="1"/>
</dbReference>
<reference evidence="8 10" key="2">
    <citation type="journal article" date="2020" name="Extremophiles">
        <title>Genomic analysis of Caldalkalibacillus thermarum TA2.A1 reveals aerobic alkaliphilic metabolism and evolutionary hallmarks linking alkaliphilic bacteria and plant life.</title>
        <authorList>
            <person name="de Jong S.I."/>
            <person name="van den Broek M.A."/>
            <person name="Merkel A.Y."/>
            <person name="de la Torre Cortes P."/>
            <person name="Kalamorz F."/>
            <person name="Cook G.M."/>
            <person name="van Loosdrecht M.C.M."/>
            <person name="McMillan D.G.G."/>
        </authorList>
    </citation>
    <scope>NUCLEOTIDE SEQUENCE [LARGE SCALE GENOMIC DNA]</scope>
    <source>
        <strain evidence="8 10">TA2.A1</strain>
    </source>
</reference>
<dbReference type="RefSeq" id="WP_007505060.1">
    <property type="nucleotide sequence ID" value="NZ_AFCE01000144.1"/>
</dbReference>
<dbReference type="AlphaFoldDB" id="F5L7U8"/>
<reference evidence="8" key="3">
    <citation type="submission" date="2021-08" db="EMBL/GenBank/DDBJ databases">
        <authorList>
            <person name="de Jong S."/>
            <person name="van den Broek M."/>
            <person name="Merkel A."/>
            <person name="de la Torre Cortes P."/>
            <person name="Kalamorz F."/>
            <person name="Cook G."/>
            <person name="van Loosdrecht M."/>
            <person name="McMillan D."/>
        </authorList>
    </citation>
    <scope>NUCLEOTIDE SEQUENCE</scope>
    <source>
        <strain evidence="8">TA2.A1</strain>
    </source>
</reference>
<comment type="cofactor">
    <cofactor evidence="6">
        <name>Fe(2+)</name>
        <dbReference type="ChEBI" id="CHEBI:29033"/>
    </cofactor>
    <text evidence="6">Binds 1 Fe(2+) ion.</text>
</comment>
<dbReference type="Gene3D" id="3.90.45.10">
    <property type="entry name" value="Peptide deformylase"/>
    <property type="match status" value="1"/>
</dbReference>
<keyword evidence="3 6" id="KW-0378">Hydrolase</keyword>
<evidence type="ECO:0000313" key="10">
    <source>
        <dbReference type="Proteomes" id="UP000825179"/>
    </source>
</evidence>
<evidence type="ECO:0000256" key="6">
    <source>
        <dbReference type="HAMAP-Rule" id="MF_00163"/>
    </source>
</evidence>
<dbReference type="SUPFAM" id="SSF56420">
    <property type="entry name" value="Peptide deformylase"/>
    <property type="match status" value="1"/>
</dbReference>
<evidence type="ECO:0000256" key="3">
    <source>
        <dbReference type="ARBA" id="ARBA00022801"/>
    </source>
</evidence>
<sequence length="159" mass="17717">MGVRAIVKYPDPVLREKAVEVKRIDERLHRLLNDMAETMYAAEGVGLAAPQVGISKRVFVVDVGDENGLLEFINPEIIVKEGEQIGPEGCLSIPGVNGEVRRAQKIKVRAIDRNGETFELEAEDLLARAIQHELDHLNGVLFIDIAERIYDKENEQSSS</sequence>
<gene>
    <name evidence="6 8" type="primary">def</name>
    <name evidence="7" type="ORF">CathTA2_1898</name>
    <name evidence="8" type="ORF">HUR95_10465</name>
</gene>
<organism evidence="7 9">
    <name type="scientific">Caldalkalibacillus thermarum (strain TA2.A1)</name>
    <dbReference type="NCBI Taxonomy" id="986075"/>
    <lineage>
        <taxon>Bacteria</taxon>
        <taxon>Bacillati</taxon>
        <taxon>Bacillota</taxon>
        <taxon>Bacilli</taxon>
        <taxon>Bacillales</taxon>
        <taxon>Bacillaceae</taxon>
        <taxon>Caldalkalibacillus</taxon>
    </lineage>
</organism>
<accession>F5L7U8</accession>
<keyword evidence="4 6" id="KW-0648">Protein biosynthesis</keyword>
<dbReference type="PIRSF" id="PIRSF004749">
    <property type="entry name" value="Pep_def"/>
    <property type="match status" value="1"/>
</dbReference>
<feature type="binding site" evidence="6">
    <location>
        <position position="136"/>
    </location>
    <ligand>
        <name>Fe cation</name>
        <dbReference type="ChEBI" id="CHEBI:24875"/>
    </ligand>
</feature>
<dbReference type="EMBL" id="CP082237">
    <property type="protein sequence ID" value="QZT32799.1"/>
    <property type="molecule type" value="Genomic_DNA"/>
</dbReference>
<keyword evidence="2 6" id="KW-0479">Metal-binding</keyword>
<dbReference type="eggNOG" id="COG0242">
    <property type="taxonomic scope" value="Bacteria"/>
</dbReference>